<sequence>MPVKRCARDTAEFLAELTDLCISVFHRGLGQTDLRFGQNKSPSPFAATYAGRCQSSHSALTDQLPLKLRQRRKNPKD</sequence>
<evidence type="ECO:0000313" key="2">
    <source>
        <dbReference type="EMBL" id="ETW92051.1"/>
    </source>
</evidence>
<dbReference type="Proteomes" id="UP000019141">
    <property type="component" value="Unassembled WGS sequence"/>
</dbReference>
<organism evidence="2 3">
    <name type="scientific">Entotheonella factor</name>
    <dbReference type="NCBI Taxonomy" id="1429438"/>
    <lineage>
        <taxon>Bacteria</taxon>
        <taxon>Pseudomonadati</taxon>
        <taxon>Nitrospinota/Tectimicrobiota group</taxon>
        <taxon>Candidatus Tectimicrobiota</taxon>
        <taxon>Candidatus Entotheonellia</taxon>
        <taxon>Candidatus Entotheonellales</taxon>
        <taxon>Candidatus Entotheonellaceae</taxon>
        <taxon>Candidatus Entotheonella</taxon>
    </lineage>
</organism>
<name>W4L3Y9_ENTF1</name>
<accession>W4L3Y9</accession>
<comment type="caution">
    <text evidence="2">The sequence shown here is derived from an EMBL/GenBank/DDBJ whole genome shotgun (WGS) entry which is preliminary data.</text>
</comment>
<evidence type="ECO:0000313" key="3">
    <source>
        <dbReference type="Proteomes" id="UP000019141"/>
    </source>
</evidence>
<gene>
    <name evidence="2" type="ORF">ETSY1_45430</name>
</gene>
<dbReference type="HOGENOM" id="CLU_2631586_0_0_7"/>
<feature type="compositionally biased region" description="Basic residues" evidence="1">
    <location>
        <begin position="68"/>
        <end position="77"/>
    </location>
</feature>
<feature type="region of interest" description="Disordered" evidence="1">
    <location>
        <begin position="58"/>
        <end position="77"/>
    </location>
</feature>
<dbReference type="EMBL" id="AZHW01001703">
    <property type="protein sequence ID" value="ETW92051.1"/>
    <property type="molecule type" value="Genomic_DNA"/>
</dbReference>
<reference evidence="2 3" key="1">
    <citation type="journal article" date="2014" name="Nature">
        <title>An environmental bacterial taxon with a large and distinct metabolic repertoire.</title>
        <authorList>
            <person name="Wilson M.C."/>
            <person name="Mori T."/>
            <person name="Ruckert C."/>
            <person name="Uria A.R."/>
            <person name="Helf M.J."/>
            <person name="Takada K."/>
            <person name="Gernert C."/>
            <person name="Steffens U.A."/>
            <person name="Heycke N."/>
            <person name="Schmitt S."/>
            <person name="Rinke C."/>
            <person name="Helfrich E.J."/>
            <person name="Brachmann A.O."/>
            <person name="Gurgui C."/>
            <person name="Wakimoto T."/>
            <person name="Kracht M."/>
            <person name="Crusemann M."/>
            <person name="Hentschel U."/>
            <person name="Abe I."/>
            <person name="Matsunaga S."/>
            <person name="Kalinowski J."/>
            <person name="Takeyama H."/>
            <person name="Piel J."/>
        </authorList>
    </citation>
    <scope>NUCLEOTIDE SEQUENCE [LARGE SCALE GENOMIC DNA]</scope>
    <source>
        <strain evidence="3">TSY1</strain>
    </source>
</reference>
<protein>
    <submittedName>
        <fullName evidence="2">Uncharacterized protein</fullName>
    </submittedName>
</protein>
<proteinExistence type="predicted"/>
<dbReference type="AlphaFoldDB" id="W4L3Y9"/>
<evidence type="ECO:0000256" key="1">
    <source>
        <dbReference type="SAM" id="MobiDB-lite"/>
    </source>
</evidence>
<keyword evidence="3" id="KW-1185">Reference proteome</keyword>